<keyword evidence="2" id="KW-1185">Reference proteome</keyword>
<proteinExistence type="predicted"/>
<name>A0ACC2NE85_9HYME</name>
<accession>A0ACC2NE85</accession>
<evidence type="ECO:0000313" key="1">
    <source>
        <dbReference type="EMBL" id="KAJ8668906.1"/>
    </source>
</evidence>
<feature type="non-terminal residue" evidence="1">
    <location>
        <position position="318"/>
    </location>
</feature>
<reference evidence="1" key="1">
    <citation type="submission" date="2023-04" db="EMBL/GenBank/DDBJ databases">
        <title>A chromosome-level genome assembly of the parasitoid wasp Eretmocerus hayati.</title>
        <authorList>
            <person name="Zhong Y."/>
            <person name="Liu S."/>
            <person name="Liu Y."/>
        </authorList>
    </citation>
    <scope>NUCLEOTIDE SEQUENCE</scope>
    <source>
        <strain evidence="1">ZJU_SS_LIU_2023</strain>
    </source>
</reference>
<dbReference type="Proteomes" id="UP001239111">
    <property type="component" value="Chromosome 3"/>
</dbReference>
<dbReference type="EMBL" id="CM056743">
    <property type="protein sequence ID" value="KAJ8668906.1"/>
    <property type="molecule type" value="Genomic_DNA"/>
</dbReference>
<sequence>MNRDVLTGGLNGKRKRDSDNQSSESLNSFYSSDIYHLLMRAVISGKIECVKQLIDAGIDINGLNSKYSDLIGDTALHEAVREGHLEMVQLLLSSGASINTQNWYRNTPIIIAAQIGRKDIAQKLIESEANVNDQNQFGDTSLHYAVRNDDLEMIKLLLSAGASPDVANNRGIADTPLLLALKSCTSTKEFYGKPILDIPEYNHDPRYNGAIETINSMQRVMKADEKKVDGQIPQTGTSFTLEVPQKKFDAARILLKAGASPDIPDVFGNLPLRIAIQSGKIDLVQLLVEAGANLNLSVEARLRARMFVTPFGMNIFLQ</sequence>
<protein>
    <submittedName>
        <fullName evidence="1">Uncharacterized protein</fullName>
    </submittedName>
</protein>
<organism evidence="1 2">
    <name type="scientific">Eretmocerus hayati</name>
    <dbReference type="NCBI Taxonomy" id="131215"/>
    <lineage>
        <taxon>Eukaryota</taxon>
        <taxon>Metazoa</taxon>
        <taxon>Ecdysozoa</taxon>
        <taxon>Arthropoda</taxon>
        <taxon>Hexapoda</taxon>
        <taxon>Insecta</taxon>
        <taxon>Pterygota</taxon>
        <taxon>Neoptera</taxon>
        <taxon>Endopterygota</taxon>
        <taxon>Hymenoptera</taxon>
        <taxon>Apocrita</taxon>
        <taxon>Proctotrupomorpha</taxon>
        <taxon>Chalcidoidea</taxon>
        <taxon>Aphelinidae</taxon>
        <taxon>Aphelininae</taxon>
        <taxon>Eretmocerus</taxon>
    </lineage>
</organism>
<evidence type="ECO:0000313" key="2">
    <source>
        <dbReference type="Proteomes" id="UP001239111"/>
    </source>
</evidence>
<gene>
    <name evidence="1" type="ORF">QAD02_000165</name>
</gene>
<comment type="caution">
    <text evidence="1">The sequence shown here is derived from an EMBL/GenBank/DDBJ whole genome shotgun (WGS) entry which is preliminary data.</text>
</comment>